<dbReference type="Pfam" id="PF01498">
    <property type="entry name" value="HTH_Tnp_Tc3_2"/>
    <property type="match status" value="1"/>
</dbReference>
<keyword evidence="3" id="KW-1185">Reference proteome</keyword>
<dbReference type="GO" id="GO:0003677">
    <property type="term" value="F:DNA binding"/>
    <property type="evidence" value="ECO:0007669"/>
    <property type="project" value="InterPro"/>
</dbReference>
<dbReference type="InterPro" id="IPR002492">
    <property type="entry name" value="Transposase_Tc1-like"/>
</dbReference>
<protein>
    <submittedName>
        <fullName evidence="2">Transposable element Tc1 transposase</fullName>
    </submittedName>
</protein>
<comment type="caution">
    <text evidence="2">The sequence shown here is derived from an EMBL/GenBank/DDBJ whole genome shotgun (WGS) entry which is preliminary data.</text>
</comment>
<dbReference type="GO" id="GO:0006313">
    <property type="term" value="P:DNA transposition"/>
    <property type="evidence" value="ECO:0007669"/>
    <property type="project" value="InterPro"/>
</dbReference>
<dbReference type="EMBL" id="RJVU01019258">
    <property type="protein sequence ID" value="ROL51094.1"/>
    <property type="molecule type" value="Genomic_DNA"/>
</dbReference>
<dbReference type="OrthoDB" id="10045182at2759"/>
<proteinExistence type="predicted"/>
<dbReference type="InterPro" id="IPR036397">
    <property type="entry name" value="RNaseH_sf"/>
</dbReference>
<gene>
    <name evidence="2" type="ORF">DPX16_14625</name>
</gene>
<evidence type="ECO:0000259" key="1">
    <source>
        <dbReference type="Pfam" id="PF01498"/>
    </source>
</evidence>
<feature type="domain" description="Transposase Tc1-like" evidence="1">
    <location>
        <begin position="56"/>
        <end position="117"/>
    </location>
</feature>
<dbReference type="Proteomes" id="UP000281406">
    <property type="component" value="Unassembled WGS sequence"/>
</dbReference>
<evidence type="ECO:0000313" key="3">
    <source>
        <dbReference type="Proteomes" id="UP000281406"/>
    </source>
</evidence>
<name>A0A3N0YYZ1_ANAGA</name>
<dbReference type="GO" id="GO:0015074">
    <property type="term" value="P:DNA integration"/>
    <property type="evidence" value="ECO:0007669"/>
    <property type="project" value="InterPro"/>
</dbReference>
<accession>A0A3N0YYZ1</accession>
<dbReference type="Gene3D" id="3.30.420.10">
    <property type="entry name" value="Ribonuclease H-like superfamily/Ribonuclease H"/>
    <property type="match status" value="1"/>
</dbReference>
<evidence type="ECO:0000313" key="2">
    <source>
        <dbReference type="EMBL" id="ROL51094.1"/>
    </source>
</evidence>
<reference evidence="2 3" key="1">
    <citation type="submission" date="2018-10" db="EMBL/GenBank/DDBJ databases">
        <title>Genome assembly for a Yunnan-Guizhou Plateau 3E fish, Anabarilius grahami (Regan), and its evolutionary and genetic applications.</title>
        <authorList>
            <person name="Jiang W."/>
        </authorList>
    </citation>
    <scope>NUCLEOTIDE SEQUENCE [LARGE SCALE GENOMIC DNA]</scope>
    <source>
        <strain evidence="2">AG-KIZ</strain>
        <tissue evidence="2">Muscle</tissue>
    </source>
</reference>
<dbReference type="AlphaFoldDB" id="A0A3N0YYZ1"/>
<organism evidence="2 3">
    <name type="scientific">Anabarilius grahami</name>
    <name type="common">Kanglang fish</name>
    <name type="synonym">Barilius grahami</name>
    <dbReference type="NCBI Taxonomy" id="495550"/>
    <lineage>
        <taxon>Eukaryota</taxon>
        <taxon>Metazoa</taxon>
        <taxon>Chordata</taxon>
        <taxon>Craniata</taxon>
        <taxon>Vertebrata</taxon>
        <taxon>Euteleostomi</taxon>
        <taxon>Actinopterygii</taxon>
        <taxon>Neopterygii</taxon>
        <taxon>Teleostei</taxon>
        <taxon>Ostariophysi</taxon>
        <taxon>Cypriniformes</taxon>
        <taxon>Xenocyprididae</taxon>
        <taxon>Xenocypridinae</taxon>
        <taxon>Xenocypridinae incertae sedis</taxon>
        <taxon>Anabarilius</taxon>
    </lineage>
</organism>
<sequence>MGKRKDLSEFDKGQIVMARRLGQSISKTISCGVFLVCSGQYLSKVVQGRNSGEPATRRATVAQIAQEVNAGSDRKVSEYTVHRSLLRIGLHSHRPVRVPMLTPVHRRKRQQWAREHPNWTTEQWKKVAWSDESRFLLHHLDGRSTTTSLRC</sequence>